<dbReference type="InterPro" id="IPR006076">
    <property type="entry name" value="FAD-dep_OxRdtase"/>
</dbReference>
<evidence type="ECO:0000256" key="1">
    <source>
        <dbReference type="SAM" id="MobiDB-lite"/>
    </source>
</evidence>
<proteinExistence type="predicted"/>
<sequence length="483" mass="51823">MYDCIIIGCGITGAAAAYRLARYRGRFAVLEKSNDVANATTKANSAIIHAGYDPAPGTQMARLNVEGNRQAAEICQKLNVPFRRTGSLVLAFSEEECRTLDELYRRGVENGVPDLALLSGAGARAVEPGLSDQVKAALYAPTAAVVNPWEYALAMAETAVKNGVELYLEHPVTAIRPVEGGYALTTPRGEFCARTVINAAGVHADQVESLIAPPGYRIHPVRGEYWLLDKSEGSRVRHVVFQCPNRQGKGVLVAPTVHGNLIVGPNAQPVEDREDVGCSAQGLAFVREKARKSVPGVRFGENIRNFAGLRATADTDDFLIGENPAAPGFFHLAGIKSPGLTAAPAIGLEAVRLLQEKGLALEEKADFDDTREHVVFRELSAEEKNRWIRRDPRYGRVICRCETVTEGEIVAAVHGVIPATTVNAVKRRCNAGMGRCQGGFCGPRVQAILARELGVDPTEVLMDGPGTQVLTGETKTGGGHNEV</sequence>
<protein>
    <submittedName>
        <fullName evidence="4">NAD(P)/FAD-dependent oxidoreductase</fullName>
    </submittedName>
</protein>
<dbReference type="PANTHER" id="PTHR42720:SF1">
    <property type="entry name" value="GLYCEROL 3-PHOSPHATE OXIDASE"/>
    <property type="match status" value="1"/>
</dbReference>
<evidence type="ECO:0000259" key="3">
    <source>
        <dbReference type="Pfam" id="PF04324"/>
    </source>
</evidence>
<gene>
    <name evidence="4" type="ORF">WMO24_06145</name>
</gene>
<dbReference type="CDD" id="cd19946">
    <property type="entry name" value="GlpA-like_Fer2_BFD-like"/>
    <property type="match status" value="1"/>
</dbReference>
<evidence type="ECO:0000313" key="5">
    <source>
        <dbReference type="Proteomes" id="UP001477672"/>
    </source>
</evidence>
<dbReference type="Gene3D" id="3.50.50.60">
    <property type="entry name" value="FAD/NAD(P)-binding domain"/>
    <property type="match status" value="1"/>
</dbReference>
<dbReference type="PANTHER" id="PTHR42720">
    <property type="entry name" value="GLYCEROL-3-PHOSPHATE DEHYDROGENASE"/>
    <property type="match status" value="1"/>
</dbReference>
<comment type="caution">
    <text evidence="4">The sequence shown here is derived from an EMBL/GenBank/DDBJ whole genome shotgun (WGS) entry which is preliminary data.</text>
</comment>
<dbReference type="Pfam" id="PF04324">
    <property type="entry name" value="Fer2_BFD"/>
    <property type="match status" value="1"/>
</dbReference>
<organism evidence="4 5">
    <name type="scientific">Ruthenibacterium intestinale</name>
    <dbReference type="NCBI Taxonomy" id="3133163"/>
    <lineage>
        <taxon>Bacteria</taxon>
        <taxon>Bacillati</taxon>
        <taxon>Bacillota</taxon>
        <taxon>Clostridia</taxon>
        <taxon>Eubacteriales</taxon>
        <taxon>Oscillospiraceae</taxon>
        <taxon>Ruthenibacterium</taxon>
    </lineage>
</organism>
<name>A0ABV1GEC1_9FIRM</name>
<evidence type="ECO:0000259" key="2">
    <source>
        <dbReference type="Pfam" id="PF01266"/>
    </source>
</evidence>
<dbReference type="Gene3D" id="1.10.10.1100">
    <property type="entry name" value="BFD-like [2Fe-2S]-binding domain"/>
    <property type="match status" value="1"/>
</dbReference>
<dbReference type="SUPFAM" id="SSF51905">
    <property type="entry name" value="FAD/NAD(P)-binding domain"/>
    <property type="match status" value="1"/>
</dbReference>
<keyword evidence="5" id="KW-1185">Reference proteome</keyword>
<dbReference type="InterPro" id="IPR041854">
    <property type="entry name" value="BFD-like_2Fe2S-bd_dom_sf"/>
</dbReference>
<dbReference type="InterPro" id="IPR007419">
    <property type="entry name" value="BFD-like_2Fe2S-bd_dom"/>
</dbReference>
<dbReference type="Proteomes" id="UP001477672">
    <property type="component" value="Unassembled WGS sequence"/>
</dbReference>
<dbReference type="SUPFAM" id="SSF54373">
    <property type="entry name" value="FAD-linked reductases, C-terminal domain"/>
    <property type="match status" value="1"/>
</dbReference>
<dbReference type="InterPro" id="IPR036188">
    <property type="entry name" value="FAD/NAD-bd_sf"/>
</dbReference>
<accession>A0ABV1GEC1</accession>
<dbReference type="RefSeq" id="WP_349215437.1">
    <property type="nucleotide sequence ID" value="NZ_JBBMFA010000079.1"/>
</dbReference>
<evidence type="ECO:0000313" key="4">
    <source>
        <dbReference type="EMBL" id="MEQ2520007.1"/>
    </source>
</evidence>
<dbReference type="EMBL" id="JBBMFA010000079">
    <property type="protein sequence ID" value="MEQ2520007.1"/>
    <property type="molecule type" value="Genomic_DNA"/>
</dbReference>
<dbReference type="InterPro" id="IPR052745">
    <property type="entry name" value="G3P_Oxidase/Oxidoreductase"/>
</dbReference>
<reference evidence="4 5" key="1">
    <citation type="submission" date="2024-03" db="EMBL/GenBank/DDBJ databases">
        <title>Human intestinal bacterial collection.</title>
        <authorList>
            <person name="Pauvert C."/>
            <person name="Hitch T.C.A."/>
            <person name="Clavel T."/>
        </authorList>
    </citation>
    <scope>NUCLEOTIDE SEQUENCE [LARGE SCALE GENOMIC DNA]</scope>
    <source>
        <strain evidence="4 5">CLA-JM-H11</strain>
    </source>
</reference>
<feature type="domain" description="BFD-like [2Fe-2S]-binding" evidence="3">
    <location>
        <begin position="397"/>
        <end position="451"/>
    </location>
</feature>
<dbReference type="Pfam" id="PF01266">
    <property type="entry name" value="DAO"/>
    <property type="match status" value="1"/>
</dbReference>
<feature type="domain" description="FAD dependent oxidoreductase" evidence="2">
    <location>
        <begin position="3"/>
        <end position="351"/>
    </location>
</feature>
<feature type="region of interest" description="Disordered" evidence="1">
    <location>
        <begin position="464"/>
        <end position="483"/>
    </location>
</feature>
<dbReference type="Gene3D" id="3.30.9.10">
    <property type="entry name" value="D-Amino Acid Oxidase, subunit A, domain 2"/>
    <property type="match status" value="1"/>
</dbReference>